<dbReference type="AlphaFoldDB" id="A0A8H3MA64"/>
<proteinExistence type="predicted"/>
<dbReference type="Proteomes" id="UP000615446">
    <property type="component" value="Unassembled WGS sequence"/>
</dbReference>
<comment type="caution">
    <text evidence="1">The sequence shown here is derived from an EMBL/GenBank/DDBJ whole genome shotgun (WGS) entry which is preliminary data.</text>
</comment>
<accession>A0A8H3MA64</accession>
<evidence type="ECO:0000313" key="2">
    <source>
        <dbReference type="Proteomes" id="UP000615446"/>
    </source>
</evidence>
<dbReference type="EMBL" id="BLAL01000324">
    <property type="protein sequence ID" value="GET03494.1"/>
    <property type="molecule type" value="Genomic_DNA"/>
</dbReference>
<protein>
    <submittedName>
        <fullName evidence="1">Uncharacterized protein</fullName>
    </submittedName>
</protein>
<reference evidence="1" key="1">
    <citation type="submission" date="2019-10" db="EMBL/GenBank/DDBJ databases">
        <title>Conservation and host-specific expression of non-tandemly repeated heterogenous ribosome RNA gene in arbuscular mycorrhizal fungi.</title>
        <authorList>
            <person name="Maeda T."/>
            <person name="Kobayashi Y."/>
            <person name="Nakagawa T."/>
            <person name="Ezawa T."/>
            <person name="Yamaguchi K."/>
            <person name="Bino T."/>
            <person name="Nishimoto Y."/>
            <person name="Shigenobu S."/>
            <person name="Kawaguchi M."/>
        </authorList>
    </citation>
    <scope>NUCLEOTIDE SEQUENCE</scope>
    <source>
        <strain evidence="1">HR1</strain>
    </source>
</reference>
<sequence>MSATAAITSVYQSVFDDKTKYAGLSYSDIDQPEPVQKLLGRISLFPFIIKLESVTVFVSCLGKITTSNINKVGHNYATSLFHKYRRNKPRMLKAPLASIASPAGWK</sequence>
<organism evidence="1 2">
    <name type="scientific">Rhizophagus clarus</name>
    <dbReference type="NCBI Taxonomy" id="94130"/>
    <lineage>
        <taxon>Eukaryota</taxon>
        <taxon>Fungi</taxon>
        <taxon>Fungi incertae sedis</taxon>
        <taxon>Mucoromycota</taxon>
        <taxon>Glomeromycotina</taxon>
        <taxon>Glomeromycetes</taxon>
        <taxon>Glomerales</taxon>
        <taxon>Glomeraceae</taxon>
        <taxon>Rhizophagus</taxon>
    </lineage>
</organism>
<evidence type="ECO:0000313" key="1">
    <source>
        <dbReference type="EMBL" id="GET03494.1"/>
    </source>
</evidence>
<name>A0A8H3MA64_9GLOM</name>
<gene>
    <name evidence="1" type="ORF">RCL2_002983400</name>
</gene>
<dbReference type="OrthoDB" id="2431539at2759"/>